<keyword evidence="3" id="KW-1185">Reference proteome</keyword>
<dbReference type="Proteomes" id="UP001204772">
    <property type="component" value="Unassembled WGS sequence"/>
</dbReference>
<dbReference type="SUPFAM" id="SSF54427">
    <property type="entry name" value="NTF2-like"/>
    <property type="match status" value="1"/>
</dbReference>
<evidence type="ECO:0000313" key="3">
    <source>
        <dbReference type="Proteomes" id="UP001204772"/>
    </source>
</evidence>
<proteinExistence type="predicted"/>
<organism evidence="2 3">
    <name type="scientific">Runella salmonicolor</name>
    <dbReference type="NCBI Taxonomy" id="2950278"/>
    <lineage>
        <taxon>Bacteria</taxon>
        <taxon>Pseudomonadati</taxon>
        <taxon>Bacteroidota</taxon>
        <taxon>Cytophagia</taxon>
        <taxon>Cytophagales</taxon>
        <taxon>Spirosomataceae</taxon>
        <taxon>Runella</taxon>
    </lineage>
</organism>
<sequence>MKTLPVKIAFCTLLFLSIHSFSFAQKDNTDDPEKVLQLFITEYNTDPHSFFNSRIPSDFRYTNTKGLFSYRESVVKGAEGRKSTNSEVSDLKFFKAGDLIVASGIHTFGGNPMAFTYTMRKENGKWMFAASHHSTVEKAAETKK</sequence>
<dbReference type="EMBL" id="JAMZEL010000003">
    <property type="protein sequence ID" value="MCP1382812.1"/>
    <property type="molecule type" value="Genomic_DNA"/>
</dbReference>
<dbReference type="InterPro" id="IPR032710">
    <property type="entry name" value="NTF2-like_dom_sf"/>
</dbReference>
<evidence type="ECO:0000256" key="1">
    <source>
        <dbReference type="SAM" id="SignalP"/>
    </source>
</evidence>
<evidence type="ECO:0000313" key="2">
    <source>
        <dbReference type="EMBL" id="MCP1382812.1"/>
    </source>
</evidence>
<protein>
    <submittedName>
        <fullName evidence="2">Nuclear transport factor 2 family protein</fullName>
    </submittedName>
</protein>
<feature type="chain" id="PRO_5046391144" evidence="1">
    <location>
        <begin position="25"/>
        <end position="144"/>
    </location>
</feature>
<dbReference type="RefSeq" id="WP_253527135.1">
    <property type="nucleotide sequence ID" value="NZ_JAMZEL010000003.1"/>
</dbReference>
<dbReference type="Gene3D" id="3.10.450.50">
    <property type="match status" value="1"/>
</dbReference>
<feature type="signal peptide" evidence="1">
    <location>
        <begin position="1"/>
        <end position="24"/>
    </location>
</feature>
<accession>A0ABT1FM51</accession>
<name>A0ABT1FM51_9BACT</name>
<gene>
    <name evidence="2" type="ORF">NCI00_10275</name>
</gene>
<comment type="caution">
    <text evidence="2">The sequence shown here is derived from an EMBL/GenBank/DDBJ whole genome shotgun (WGS) entry which is preliminary data.</text>
</comment>
<keyword evidence="1" id="KW-0732">Signal</keyword>
<reference evidence="2 3" key="1">
    <citation type="submission" date="2022-06" db="EMBL/GenBank/DDBJ databases">
        <title>Runella sp. S5 genome sequencing.</title>
        <authorList>
            <person name="Park S."/>
        </authorList>
    </citation>
    <scope>NUCLEOTIDE SEQUENCE [LARGE SCALE GENOMIC DNA]</scope>
    <source>
        <strain evidence="2 3">S5</strain>
    </source>
</reference>